<sequence length="386" mass="42320">MDEKNFILGDLALNSKFKALFESFTLPCGVELKNRIVMAPMTNFSSNEDGTVSDSEVKYYARRSGGVGMVVTACTYVTANGKGFNGEFGADSDELIPSLRQLAIGIKEQGAKAVLQIFHGGRQVPPQLVPNGDVVSASAIPSEGAGKPVPRELPEEEIEAIIKAFGETTRRAIEAGFDGVEIHGANGYLIQQFFSPHANRREDRWGGSIEKRLTFPLAIVDEVKRVVAENTNEPFIVGYRFSPEEPETPGITMADTLVLIDALADKNLDYLHVSLNDFWSKPKRGVDDSRARIEIIQERVGSKVPVIGVGSLYSADDVLRAKDTGIPLIAMGRELIIDPDWVQKVAEGKEDEIVTKIDKGKQEELMVPDPLWQAIIHTPGWFPGIE</sequence>
<dbReference type="CDD" id="cd04735">
    <property type="entry name" value="OYE_like_4_FMN"/>
    <property type="match status" value="1"/>
</dbReference>
<evidence type="ECO:0000256" key="1">
    <source>
        <dbReference type="ARBA" id="ARBA00022630"/>
    </source>
</evidence>
<comment type="caution">
    <text evidence="4">The sequence shown here is derived from an EMBL/GenBank/DDBJ whole genome shotgun (WGS) entry which is preliminary data.</text>
</comment>
<organism evidence="4">
    <name type="scientific">Neobacillus citreus</name>
    <dbReference type="NCBI Taxonomy" id="2833578"/>
    <lineage>
        <taxon>Bacteria</taxon>
        <taxon>Bacillati</taxon>
        <taxon>Bacillota</taxon>
        <taxon>Bacilli</taxon>
        <taxon>Bacillales</taxon>
        <taxon>Bacillaceae</taxon>
        <taxon>Neobacillus</taxon>
    </lineage>
</organism>
<evidence type="ECO:0000256" key="2">
    <source>
        <dbReference type="ARBA" id="ARBA00023002"/>
    </source>
</evidence>
<dbReference type="InterPro" id="IPR051799">
    <property type="entry name" value="NADH_flavin_oxidoreductase"/>
</dbReference>
<dbReference type="InterPro" id="IPR001155">
    <property type="entry name" value="OxRdtase_FMN_N"/>
</dbReference>
<evidence type="ECO:0000259" key="3">
    <source>
        <dbReference type="Pfam" id="PF00724"/>
    </source>
</evidence>
<dbReference type="PANTHER" id="PTHR43656:SF2">
    <property type="entry name" value="BINDING OXIDOREDUCTASE, PUTATIVE (AFU_ORTHOLOGUE AFUA_2G08260)-RELATED"/>
    <property type="match status" value="1"/>
</dbReference>
<dbReference type="SUPFAM" id="SSF51395">
    <property type="entry name" value="FMN-linked oxidoreductases"/>
    <property type="match status" value="1"/>
</dbReference>
<keyword evidence="2" id="KW-0560">Oxidoreductase</keyword>
<dbReference type="InterPro" id="IPR013785">
    <property type="entry name" value="Aldolase_TIM"/>
</dbReference>
<dbReference type="Gene3D" id="3.20.20.70">
    <property type="entry name" value="Aldolase class I"/>
    <property type="match status" value="1"/>
</dbReference>
<protein>
    <submittedName>
        <fullName evidence="4">NADH-dependent flavin oxidoreductase</fullName>
    </submittedName>
</protein>
<proteinExistence type="predicted"/>
<dbReference type="PANTHER" id="PTHR43656">
    <property type="entry name" value="BINDING OXIDOREDUCTASE, PUTATIVE (AFU_ORTHOLOGUE AFUA_2G08260)-RELATED"/>
    <property type="match status" value="1"/>
</dbReference>
<dbReference type="EMBL" id="JAGYPE010000001">
    <property type="protein sequence ID" value="MBS4179798.1"/>
    <property type="molecule type" value="Genomic_DNA"/>
</dbReference>
<gene>
    <name evidence="4" type="ORF">KHB02_00215</name>
</gene>
<dbReference type="AlphaFoldDB" id="A0A942Y6P2"/>
<feature type="domain" description="NADH:flavin oxidoreductase/NADH oxidase N-terminal" evidence="3">
    <location>
        <begin position="20"/>
        <end position="352"/>
    </location>
</feature>
<dbReference type="GO" id="GO:0016491">
    <property type="term" value="F:oxidoreductase activity"/>
    <property type="evidence" value="ECO:0007669"/>
    <property type="project" value="UniProtKB-KW"/>
</dbReference>
<evidence type="ECO:0000313" key="4">
    <source>
        <dbReference type="EMBL" id="MBS4179798.1"/>
    </source>
</evidence>
<dbReference type="Pfam" id="PF00724">
    <property type="entry name" value="Oxidored_FMN"/>
    <property type="match status" value="1"/>
</dbReference>
<dbReference type="GO" id="GO:0010181">
    <property type="term" value="F:FMN binding"/>
    <property type="evidence" value="ECO:0007669"/>
    <property type="project" value="InterPro"/>
</dbReference>
<accession>A0A942Y6P2</accession>
<keyword evidence="1" id="KW-0285">Flavoprotein</keyword>
<reference evidence="4" key="1">
    <citation type="submission" date="2021-05" db="EMBL/GenBank/DDBJ databases">
        <title>Novel Bacillus species.</title>
        <authorList>
            <person name="Liu G."/>
        </authorList>
    </citation>
    <scope>NUCLEOTIDE SEQUENCE</scope>
    <source>
        <strain evidence="4">FJAT-50051</strain>
    </source>
</reference>
<name>A0A942Y6P2_9BACI</name>